<dbReference type="InterPro" id="IPR029063">
    <property type="entry name" value="SAM-dependent_MTases_sf"/>
</dbReference>
<dbReference type="CDD" id="cd02440">
    <property type="entry name" value="AdoMet_MTases"/>
    <property type="match status" value="1"/>
</dbReference>
<comment type="caution">
    <text evidence="4">The sequence shown here is derived from an EMBL/GenBank/DDBJ whole genome shotgun (WGS) entry which is preliminary data.</text>
</comment>
<dbReference type="Gene3D" id="3.40.50.150">
    <property type="entry name" value="Vaccinia Virus protein VP39"/>
    <property type="match status" value="1"/>
</dbReference>
<dbReference type="InterPro" id="IPR002052">
    <property type="entry name" value="DNA_methylase_N6_adenine_CS"/>
</dbReference>
<dbReference type="GO" id="GO:0032259">
    <property type="term" value="P:methylation"/>
    <property type="evidence" value="ECO:0007669"/>
    <property type="project" value="UniProtKB-KW"/>
</dbReference>
<dbReference type="PROSITE" id="PS00092">
    <property type="entry name" value="N6_MTASE"/>
    <property type="match status" value="1"/>
</dbReference>
<evidence type="ECO:0000313" key="5">
    <source>
        <dbReference type="Proteomes" id="UP000829685"/>
    </source>
</evidence>
<evidence type="ECO:0000256" key="1">
    <source>
        <dbReference type="ARBA" id="ARBA00022603"/>
    </source>
</evidence>
<evidence type="ECO:0000256" key="2">
    <source>
        <dbReference type="ARBA" id="ARBA00022679"/>
    </source>
</evidence>
<dbReference type="EMBL" id="JAFIMR010000007">
    <property type="protein sequence ID" value="KAI1876453.1"/>
    <property type="molecule type" value="Genomic_DNA"/>
</dbReference>
<dbReference type="PANTHER" id="PTHR18895">
    <property type="entry name" value="HEMK METHYLTRANSFERASE"/>
    <property type="match status" value="1"/>
</dbReference>
<dbReference type="AlphaFoldDB" id="A0A9P9WRE0"/>
<keyword evidence="3" id="KW-0949">S-adenosyl-L-methionine</keyword>
<reference evidence="4" key="1">
    <citation type="submission" date="2021-03" db="EMBL/GenBank/DDBJ databases">
        <title>Revisited historic fungal species revealed as producer of novel bioactive compounds through whole genome sequencing and comparative genomics.</title>
        <authorList>
            <person name="Vignolle G.A."/>
            <person name="Hochenegger N."/>
            <person name="Mach R.L."/>
            <person name="Mach-Aigner A.R."/>
            <person name="Javad Rahimi M."/>
            <person name="Salim K.A."/>
            <person name="Chan C.M."/>
            <person name="Lim L.B.L."/>
            <person name="Cai F."/>
            <person name="Druzhinina I.S."/>
            <person name="U'Ren J.M."/>
            <person name="Derntl C."/>
        </authorList>
    </citation>
    <scope>NUCLEOTIDE SEQUENCE</scope>
    <source>
        <strain evidence="4">TUCIM 5799</strain>
    </source>
</reference>
<protein>
    <recommendedName>
        <fullName evidence="6">S-adenosyl-L-methionine-dependent methyltransferase</fullName>
    </recommendedName>
</protein>
<sequence length="365" mass="39559">MPRLPPALLRQAHSISPQLHALLPACRDLQSARSELRWIREHALSSSSGAGQPSNRHGNAAVARLVARRARGEPLQYVLGSQPFGALDLRCRPGVLIPRPETEAYVVHLASLLLRARKALGAAAADGRPLRVVDVCTGSGCIALLLYQLLHRGFPGAGSLRVLGLDVAPEAVALARENLERNVRRGALPATALEGGDVRFAQADLFSDGEWNSAVGQRGGEIAGVDVLVSNPPYISTQGFDRDTGRSVRNFEPRLALVPGAGLSQGTACAPEDVFYARLLKVSRVLRPRVMLFEVGDMEQARRVAQMATGLEQSEQWHVEIWRDDPDLDGNDGLREEVLNGRRIPVRGSGHGRSVFVHRVPELVT</sequence>
<keyword evidence="5" id="KW-1185">Reference proteome</keyword>
<evidence type="ECO:0000313" key="4">
    <source>
        <dbReference type="EMBL" id="KAI1876453.1"/>
    </source>
</evidence>
<evidence type="ECO:0000256" key="3">
    <source>
        <dbReference type="ARBA" id="ARBA00022691"/>
    </source>
</evidence>
<dbReference type="GO" id="GO:0003676">
    <property type="term" value="F:nucleic acid binding"/>
    <property type="evidence" value="ECO:0007669"/>
    <property type="project" value="InterPro"/>
</dbReference>
<proteinExistence type="predicted"/>
<organism evidence="4 5">
    <name type="scientific">Neoarthrinium moseri</name>
    <dbReference type="NCBI Taxonomy" id="1658444"/>
    <lineage>
        <taxon>Eukaryota</taxon>
        <taxon>Fungi</taxon>
        <taxon>Dikarya</taxon>
        <taxon>Ascomycota</taxon>
        <taxon>Pezizomycotina</taxon>
        <taxon>Sordariomycetes</taxon>
        <taxon>Xylariomycetidae</taxon>
        <taxon>Amphisphaeriales</taxon>
        <taxon>Apiosporaceae</taxon>
        <taxon>Neoarthrinium</taxon>
    </lineage>
</organism>
<accession>A0A9P9WRE0</accession>
<keyword evidence="1" id="KW-0489">Methyltransferase</keyword>
<dbReference type="Gene3D" id="1.10.8.10">
    <property type="entry name" value="DNA helicase RuvA subunit, C-terminal domain"/>
    <property type="match status" value="1"/>
</dbReference>
<dbReference type="SUPFAM" id="SSF53335">
    <property type="entry name" value="S-adenosyl-L-methionine-dependent methyltransferases"/>
    <property type="match status" value="1"/>
</dbReference>
<gene>
    <name evidence="4" type="ORF">JX265_003979</name>
</gene>
<dbReference type="GO" id="GO:0008276">
    <property type="term" value="F:protein methyltransferase activity"/>
    <property type="evidence" value="ECO:0007669"/>
    <property type="project" value="InterPro"/>
</dbReference>
<keyword evidence="2" id="KW-0808">Transferase</keyword>
<dbReference type="GO" id="GO:0005739">
    <property type="term" value="C:mitochondrion"/>
    <property type="evidence" value="ECO:0007669"/>
    <property type="project" value="TreeGrafter"/>
</dbReference>
<dbReference type="InterPro" id="IPR050320">
    <property type="entry name" value="N5-glutamine_MTase"/>
</dbReference>
<dbReference type="Proteomes" id="UP000829685">
    <property type="component" value="Unassembled WGS sequence"/>
</dbReference>
<dbReference type="PANTHER" id="PTHR18895:SF74">
    <property type="entry name" value="MTRF1L RELEASE FACTOR GLUTAMINE METHYLTRANSFERASE"/>
    <property type="match status" value="1"/>
</dbReference>
<dbReference type="InterPro" id="IPR004556">
    <property type="entry name" value="HemK-like"/>
</dbReference>
<dbReference type="NCBIfam" id="TIGR00536">
    <property type="entry name" value="hemK_fam"/>
    <property type="match status" value="1"/>
</dbReference>
<evidence type="ECO:0008006" key="6">
    <source>
        <dbReference type="Google" id="ProtNLM"/>
    </source>
</evidence>
<name>A0A9P9WRE0_9PEZI</name>